<dbReference type="Gene3D" id="2.40.30.10">
    <property type="entry name" value="Translation factors"/>
    <property type="match status" value="1"/>
</dbReference>
<dbReference type="InterPro" id="IPR004161">
    <property type="entry name" value="EFTu-like_2"/>
</dbReference>
<keyword evidence="4" id="KW-0547">Nucleotide-binding</keyword>
<keyword evidence="6" id="KW-0342">GTP-binding</keyword>
<evidence type="ECO:0000256" key="8">
    <source>
        <dbReference type="ARBA" id="ARBA00068031"/>
    </source>
</evidence>
<comment type="subcellular location">
    <subcellularLocation>
        <location evidence="1">Cytoplasm</location>
    </subcellularLocation>
</comment>
<dbReference type="SUPFAM" id="SSF50447">
    <property type="entry name" value="Translation proteins"/>
    <property type="match status" value="1"/>
</dbReference>
<dbReference type="GO" id="GO:0003924">
    <property type="term" value="F:GTPase activity"/>
    <property type="evidence" value="ECO:0007669"/>
    <property type="project" value="InterPro"/>
</dbReference>
<dbReference type="SUPFAM" id="SSF54211">
    <property type="entry name" value="Ribosomal protein S5 domain 2-like"/>
    <property type="match status" value="1"/>
</dbReference>
<dbReference type="Gene3D" id="3.30.230.10">
    <property type="match status" value="1"/>
</dbReference>
<dbReference type="Gene3D" id="3.40.50.300">
    <property type="entry name" value="P-loop containing nucleotide triphosphate hydrolases"/>
    <property type="match status" value="1"/>
</dbReference>
<dbReference type="PANTHER" id="PTHR42908">
    <property type="entry name" value="TRANSLATION ELONGATION FACTOR-RELATED"/>
    <property type="match status" value="1"/>
</dbReference>
<keyword evidence="5" id="KW-0378">Hydrolase</keyword>
<dbReference type="GO" id="GO:0005525">
    <property type="term" value="F:GTP binding"/>
    <property type="evidence" value="ECO:0007669"/>
    <property type="project" value="UniProtKB-KW"/>
</dbReference>
<comment type="catalytic activity">
    <reaction evidence="7">
        <text>GTP + H2O = GDP + phosphate + H(+)</text>
        <dbReference type="Rhea" id="RHEA:19669"/>
        <dbReference type="ChEBI" id="CHEBI:15377"/>
        <dbReference type="ChEBI" id="CHEBI:15378"/>
        <dbReference type="ChEBI" id="CHEBI:37565"/>
        <dbReference type="ChEBI" id="CHEBI:43474"/>
        <dbReference type="ChEBI" id="CHEBI:58189"/>
    </reaction>
</comment>
<dbReference type="PRINTS" id="PR00315">
    <property type="entry name" value="ELONGATNFCT"/>
</dbReference>
<dbReference type="Gene3D" id="3.30.70.240">
    <property type="match status" value="1"/>
</dbReference>
<protein>
    <recommendedName>
        <fullName evidence="8">Ribosome assembly protein 1</fullName>
    </recommendedName>
    <alternativeName>
        <fullName evidence="9">Elongation factor-like 1</fullName>
    </alternativeName>
</protein>
<evidence type="ECO:0000313" key="12">
    <source>
        <dbReference type="Proteomes" id="UP000301737"/>
    </source>
</evidence>
<dbReference type="CDD" id="cd01885">
    <property type="entry name" value="EF2"/>
    <property type="match status" value="1"/>
</dbReference>
<dbReference type="CDD" id="cd16261">
    <property type="entry name" value="EF2_snRNP_III"/>
    <property type="match status" value="1"/>
</dbReference>
<dbReference type="InterPro" id="IPR014721">
    <property type="entry name" value="Ribsml_uS5_D2-typ_fold_subgr"/>
</dbReference>
<evidence type="ECO:0000256" key="2">
    <source>
        <dbReference type="ARBA" id="ARBA00022490"/>
    </source>
</evidence>
<dbReference type="Pfam" id="PF03144">
    <property type="entry name" value="GTP_EFTU_D2"/>
    <property type="match status" value="1"/>
</dbReference>
<comment type="caution">
    <text evidence="11">The sequence shown here is derived from an EMBL/GenBank/DDBJ whole genome shotgun (WGS) entry which is preliminary data.</text>
</comment>
<proteinExistence type="predicted"/>
<dbReference type="GO" id="GO:0043022">
    <property type="term" value="F:ribosome binding"/>
    <property type="evidence" value="ECO:0007669"/>
    <property type="project" value="TreeGrafter"/>
</dbReference>
<dbReference type="Pfam" id="PF00679">
    <property type="entry name" value="EFG_C"/>
    <property type="match status" value="1"/>
</dbReference>
<dbReference type="InterPro" id="IPR005225">
    <property type="entry name" value="Small_GTP-bd"/>
</dbReference>
<dbReference type="InterPro" id="IPR000795">
    <property type="entry name" value="T_Tr_GTP-bd_dom"/>
</dbReference>
<dbReference type="InterPro" id="IPR041095">
    <property type="entry name" value="EFG_II"/>
</dbReference>
<dbReference type="InterPro" id="IPR027417">
    <property type="entry name" value="P-loop_NTPase"/>
</dbReference>
<dbReference type="CDD" id="cd04096">
    <property type="entry name" value="eEF2_snRNP_like_C"/>
    <property type="match status" value="1"/>
</dbReference>
<evidence type="ECO:0000256" key="9">
    <source>
        <dbReference type="ARBA" id="ARBA00081809"/>
    </source>
</evidence>
<keyword evidence="2" id="KW-0963">Cytoplasm</keyword>
<dbReference type="CDD" id="cd16268">
    <property type="entry name" value="EF2_II"/>
    <property type="match status" value="1"/>
</dbReference>
<evidence type="ECO:0000256" key="4">
    <source>
        <dbReference type="ARBA" id="ARBA00022741"/>
    </source>
</evidence>
<keyword evidence="3" id="KW-0690">Ribosome biogenesis</keyword>
<dbReference type="AlphaFoldDB" id="A0A4C2EAG8"/>
<evidence type="ECO:0000313" key="11">
    <source>
        <dbReference type="EMBL" id="GCF00267.1"/>
    </source>
</evidence>
<dbReference type="Proteomes" id="UP000301737">
    <property type="component" value="Unassembled WGS sequence"/>
</dbReference>
<dbReference type="PROSITE" id="PS51722">
    <property type="entry name" value="G_TR_2"/>
    <property type="match status" value="1"/>
</dbReference>
<dbReference type="SMART" id="SM00838">
    <property type="entry name" value="EFG_C"/>
    <property type="match status" value="1"/>
</dbReference>
<dbReference type="FunFam" id="3.90.1430.10:FF:000002">
    <property type="entry name" value="Elongation factor like GTPase 1"/>
    <property type="match status" value="1"/>
</dbReference>
<gene>
    <name evidence="11" type="primary">RIA1</name>
    <name evidence="11" type="ORF">ZYGM_000100</name>
</gene>
<dbReference type="InterPro" id="IPR009000">
    <property type="entry name" value="Transl_B-barrel_sf"/>
</dbReference>
<dbReference type="EMBL" id="BIMX01000017">
    <property type="protein sequence ID" value="GCF00267.1"/>
    <property type="molecule type" value="Genomic_DNA"/>
</dbReference>
<dbReference type="FunFam" id="3.40.50.300:FF:000746">
    <property type="entry name" value="Ribosome assembly protein 1"/>
    <property type="match status" value="1"/>
</dbReference>
<dbReference type="Gene3D" id="3.30.70.870">
    <property type="entry name" value="Elongation Factor G (Translational Gtpase), domain 3"/>
    <property type="match status" value="1"/>
</dbReference>
<dbReference type="OrthoDB" id="364892at2759"/>
<dbReference type="GO" id="GO:0042256">
    <property type="term" value="P:cytosolic ribosome assembly"/>
    <property type="evidence" value="ECO:0007669"/>
    <property type="project" value="TreeGrafter"/>
</dbReference>
<dbReference type="PANTHER" id="PTHR42908:SF3">
    <property type="entry name" value="ELONGATION FACTOR-LIKE GTPASE 1"/>
    <property type="match status" value="1"/>
</dbReference>
<dbReference type="InterPro" id="IPR020568">
    <property type="entry name" value="Ribosomal_Su5_D2-typ_SF"/>
</dbReference>
<feature type="domain" description="Tr-type G" evidence="10">
    <location>
        <begin position="17"/>
        <end position="262"/>
    </location>
</feature>
<dbReference type="FunFam" id="3.30.70.870:FF:000002">
    <property type="entry name" value="Translation elongation factor 2"/>
    <property type="match status" value="1"/>
</dbReference>
<name>A0A4C2EAG8_9SACH</name>
<dbReference type="GO" id="GO:0005829">
    <property type="term" value="C:cytosol"/>
    <property type="evidence" value="ECO:0007669"/>
    <property type="project" value="TreeGrafter"/>
</dbReference>
<sequence length="1091" mass="122822">MPRVDSNTFVRLQNDPSCVRNICIMAHVDHGKTSLSDSLLASNGIISQRMAGKIRYLDARQDEQVRGITMESSAVSLYFRVLRKQEGLNDPLVNEHLINLIDSPGHIDFSSEVSAASRLCDGAIVLVDVVEGVCSQTVTVLRQCWTEKLRPVLVLNKIDRLVTELQFTPQEAYVHLAKLIEQANSVIGSFFAGERQLNDYSYREQLEQNADAQYVENDDSDIYFDPANNNIIFASAIDGWGFSISQMAKFYEQRLGAKRDNLQKVLWGDFYMDPKTKKIINGKGLKGRTLKPLFVSLILDNIWKIYENVTISKNFEVIEKITKTLGINILPRDISSKDDKQLLRKIMSQWLPVSTAILLTVIEKLPSPLQSQSDRLDTILPNTQDTKMVDPNLLSAMEHCDRNGPASAYVSKILSIPRDELPIQSAGDPVQDEIAKRTKKAREEAMRVARQAKLEEKYSKANINEHEGRNEDEELYQRAKDTVMTPEVDISGDKKLETKGPLEAEFDYEKENGDFRNDDSLPSEFTPSVDPNDPLASMFEYEEEDPFAANEANTLGDKQEVTEDPMEDIFDEKDEVLIAFSRIYSGTLRVGQEIAILGPKYNPSTPDEHIQTTTITSLYLFMGKELIPLESCPSGNIVGIGGLAGKILKNGTLIEKGVCGINLAGVNFQTFPIVRVAVEPQNPMEMNKLVRGLKLLEQSDPCVQTYVEDTGEQILCTAGELHLERCLKDLRERFSSIELTSSEPVIPYRETFLNTFEMNPPKDAQLGRGVEELLQGPYKMKLKVSPLSEKMTRFLLAHQSIIQSFHNMHPSDKDSFLNRLKDVVKEDESLSEILGDNLNKIAAFGPKRVGPNIIISEGELLGNFASSFSPKFEFADSVINGFQLAVNEGPLAREPVQGMCVTVENIVELSPEELNSIEDPQYQKDKLNISGRFITSVRDMLHAGFLDWSPRMMWAVYSCDVQTSVEVLGRVYSVVQQRRGRIESEEMKEGTPFFQIQAILPVVEAFGFGEDIRKKTSGAAQPQLAFAGFECIDLDPFWVPTTDEELEELGDIADKENIARRHMNNVRRRKGLFVDEKLIQNAEKQRTLKKN</sequence>
<keyword evidence="12" id="KW-1185">Reference proteome</keyword>
<dbReference type="InterPro" id="IPR056752">
    <property type="entry name" value="EFL1"/>
</dbReference>
<dbReference type="SUPFAM" id="SSF52540">
    <property type="entry name" value="P-loop containing nucleoside triphosphate hydrolases"/>
    <property type="match status" value="1"/>
</dbReference>
<dbReference type="CDD" id="cd01681">
    <property type="entry name" value="aeEF2_snRNP_like_IV"/>
    <property type="match status" value="1"/>
</dbReference>
<dbReference type="SUPFAM" id="SSF54980">
    <property type="entry name" value="EF-G C-terminal domain-like"/>
    <property type="match status" value="2"/>
</dbReference>
<dbReference type="GO" id="GO:1990904">
    <property type="term" value="C:ribonucleoprotein complex"/>
    <property type="evidence" value="ECO:0007669"/>
    <property type="project" value="TreeGrafter"/>
</dbReference>
<evidence type="ECO:0000256" key="3">
    <source>
        <dbReference type="ARBA" id="ARBA00022517"/>
    </source>
</evidence>
<evidence type="ECO:0000256" key="1">
    <source>
        <dbReference type="ARBA" id="ARBA00004496"/>
    </source>
</evidence>
<organism evidence="11 12">
    <name type="scientific">Zygosaccharomyces mellis</name>
    <dbReference type="NCBI Taxonomy" id="42258"/>
    <lineage>
        <taxon>Eukaryota</taxon>
        <taxon>Fungi</taxon>
        <taxon>Dikarya</taxon>
        <taxon>Ascomycota</taxon>
        <taxon>Saccharomycotina</taxon>
        <taxon>Saccharomycetes</taxon>
        <taxon>Saccharomycetales</taxon>
        <taxon>Saccharomycetaceae</taxon>
        <taxon>Zygosaccharomyces</taxon>
    </lineage>
</organism>
<dbReference type="Gene3D" id="3.90.1430.10">
    <property type="entry name" value="Yeast translation eEF2 (G' domain)"/>
    <property type="match status" value="1"/>
</dbReference>
<dbReference type="InterPro" id="IPR035647">
    <property type="entry name" value="EFG_III/V"/>
</dbReference>
<dbReference type="Pfam" id="PF14492">
    <property type="entry name" value="EFG_III"/>
    <property type="match status" value="1"/>
</dbReference>
<dbReference type="FunFam" id="3.30.70.240:FF:000006">
    <property type="entry name" value="Elongation factor like GTPase 1"/>
    <property type="match status" value="1"/>
</dbReference>
<dbReference type="Pfam" id="PF00009">
    <property type="entry name" value="GTP_EFTU"/>
    <property type="match status" value="1"/>
</dbReference>
<dbReference type="NCBIfam" id="TIGR00231">
    <property type="entry name" value="small_GTP"/>
    <property type="match status" value="1"/>
</dbReference>
<evidence type="ECO:0000256" key="6">
    <source>
        <dbReference type="ARBA" id="ARBA00023134"/>
    </source>
</evidence>
<evidence type="ECO:0000259" key="10">
    <source>
        <dbReference type="PROSITE" id="PS51722"/>
    </source>
</evidence>
<dbReference type="Pfam" id="PF25118">
    <property type="entry name" value="EFL1"/>
    <property type="match status" value="1"/>
</dbReference>
<dbReference type="InterPro" id="IPR000640">
    <property type="entry name" value="EFG_V-like"/>
</dbReference>
<evidence type="ECO:0000256" key="5">
    <source>
        <dbReference type="ARBA" id="ARBA00022801"/>
    </source>
</evidence>
<dbReference type="FunFam" id="2.40.30.10:FF:000188">
    <property type="entry name" value="Ria1p"/>
    <property type="match status" value="1"/>
</dbReference>
<accession>A0A4C2EAG8</accession>
<reference evidence="11 12" key="1">
    <citation type="submission" date="2019-01" db="EMBL/GenBank/DDBJ databases">
        <title>Draft Genome Sequencing of Zygosaccharomyces mellis Ca-7.</title>
        <authorList>
            <person name="Shiwa Y."/>
            <person name="Kanesaki Y."/>
            <person name="Ishige T."/>
            <person name="Mura K."/>
            <person name="Hori T."/>
            <person name="Tamura T."/>
        </authorList>
    </citation>
    <scope>NUCLEOTIDE SEQUENCE [LARGE SCALE GENOMIC DNA]</scope>
    <source>
        <strain evidence="11 12">Ca-7</strain>
    </source>
</reference>
<evidence type="ECO:0000256" key="7">
    <source>
        <dbReference type="ARBA" id="ARBA00048548"/>
    </source>
</evidence>